<dbReference type="EMBL" id="LN879502">
    <property type="protein sequence ID" value="CUI17264.1"/>
    <property type="molecule type" value="Genomic_DNA"/>
</dbReference>
<evidence type="ECO:0000256" key="7">
    <source>
        <dbReference type="ARBA" id="ARBA00022989"/>
    </source>
</evidence>
<dbReference type="PROSITE" id="PS00449">
    <property type="entry name" value="ATPASE_A"/>
    <property type="match status" value="1"/>
</dbReference>
<dbReference type="KEGG" id="pnl:PNK_1655"/>
<dbReference type="GO" id="GO:0005886">
    <property type="term" value="C:plasma membrane"/>
    <property type="evidence" value="ECO:0007669"/>
    <property type="project" value="UniProtKB-SubCell"/>
</dbReference>
<evidence type="ECO:0000256" key="10">
    <source>
        <dbReference type="ARBA" id="ARBA00023310"/>
    </source>
</evidence>
<gene>
    <name evidence="11 13" type="primary">atpB</name>
    <name evidence="13" type="ORF">PNK_1655</name>
</gene>
<comment type="subcellular location">
    <subcellularLocation>
        <location evidence="11 12">Cell membrane</location>
        <topology evidence="11 12">Multi-pass membrane protein</topology>
    </subcellularLocation>
    <subcellularLocation>
        <location evidence="1">Membrane</location>
        <topology evidence="1">Multi-pass membrane protein</topology>
    </subcellularLocation>
</comment>
<name>A0A0U5ESQ5_9BACT</name>
<keyword evidence="8 11" id="KW-0406">Ion transport</keyword>
<reference evidence="14" key="1">
    <citation type="submission" date="2015-09" db="EMBL/GenBank/DDBJ databases">
        <authorList>
            <person name="Bertelli C."/>
        </authorList>
    </citation>
    <scope>NUCLEOTIDE SEQUENCE [LARGE SCALE GENOMIC DNA]</scope>
    <source>
        <strain evidence="14">KNic</strain>
    </source>
</reference>
<dbReference type="Gene3D" id="1.20.120.220">
    <property type="entry name" value="ATP synthase, F0 complex, subunit A"/>
    <property type="match status" value="1"/>
</dbReference>
<dbReference type="GO" id="GO:0042777">
    <property type="term" value="P:proton motive force-driven plasma membrane ATP synthesis"/>
    <property type="evidence" value="ECO:0007669"/>
    <property type="project" value="TreeGrafter"/>
</dbReference>
<evidence type="ECO:0000256" key="2">
    <source>
        <dbReference type="ARBA" id="ARBA00006810"/>
    </source>
</evidence>
<keyword evidence="9 11" id="KW-0472">Membrane</keyword>
<comment type="function">
    <text evidence="11 12">Key component of the proton channel; it plays a direct role in the translocation of protons across the membrane.</text>
</comment>
<evidence type="ECO:0000256" key="11">
    <source>
        <dbReference type="HAMAP-Rule" id="MF_01393"/>
    </source>
</evidence>
<dbReference type="PATRIC" id="fig|389348.3.peg.1855"/>
<keyword evidence="5 11" id="KW-0812">Transmembrane</keyword>
<accession>A0A0U5ESQ5</accession>
<feature type="transmembrane region" description="Helical" evidence="11">
    <location>
        <begin position="136"/>
        <end position="154"/>
    </location>
</feature>
<protein>
    <recommendedName>
        <fullName evidence="11 12">ATP synthase subunit a</fullName>
    </recommendedName>
    <alternativeName>
        <fullName evidence="11">ATP synthase F0 sector subunit a</fullName>
    </alternativeName>
    <alternativeName>
        <fullName evidence="11">F-ATPase subunit 6</fullName>
    </alternativeName>
</protein>
<dbReference type="PANTHER" id="PTHR42823">
    <property type="entry name" value="ATP SYNTHASE SUBUNIT A, CHLOROPLASTIC"/>
    <property type="match status" value="1"/>
</dbReference>
<dbReference type="InterPro" id="IPR035908">
    <property type="entry name" value="F0_ATP_A_sf"/>
</dbReference>
<evidence type="ECO:0000256" key="6">
    <source>
        <dbReference type="ARBA" id="ARBA00022781"/>
    </source>
</evidence>
<feature type="transmembrane region" description="Helical" evidence="11">
    <location>
        <begin position="105"/>
        <end position="124"/>
    </location>
</feature>
<proteinExistence type="inferred from homology"/>
<dbReference type="GO" id="GO:0046933">
    <property type="term" value="F:proton-transporting ATP synthase activity, rotational mechanism"/>
    <property type="evidence" value="ECO:0007669"/>
    <property type="project" value="UniProtKB-UniRule"/>
</dbReference>
<dbReference type="InterPro" id="IPR023011">
    <property type="entry name" value="ATP_synth_F0_asu_AS"/>
</dbReference>
<evidence type="ECO:0000313" key="13">
    <source>
        <dbReference type="EMBL" id="CUI17264.1"/>
    </source>
</evidence>
<comment type="similarity">
    <text evidence="2 11 12">Belongs to the ATPase A chain family.</text>
</comment>
<keyword evidence="4 11" id="KW-0138">CF(0)</keyword>
<evidence type="ECO:0000256" key="9">
    <source>
        <dbReference type="ARBA" id="ARBA00023136"/>
    </source>
</evidence>
<feature type="transmembrane region" description="Helical" evidence="11">
    <location>
        <begin position="239"/>
        <end position="264"/>
    </location>
</feature>
<evidence type="ECO:0000256" key="3">
    <source>
        <dbReference type="ARBA" id="ARBA00022448"/>
    </source>
</evidence>
<keyword evidence="14" id="KW-1185">Reference proteome</keyword>
<dbReference type="PRINTS" id="PR00123">
    <property type="entry name" value="ATPASEA"/>
</dbReference>
<dbReference type="InterPro" id="IPR000568">
    <property type="entry name" value="ATP_synth_F0_asu"/>
</dbReference>
<sequence length="274" mass="30151">MIGGQVGLLTMVASSQPDAGSGVPELPNFITLLYHRFQHTDWAPFLHHWENIIFSVIIGCLLSWVAYMGTRKKEMIPSGLQNFLELGIEKFRHLIIGVLGPQGEAYVPFLGTLFIYIFVMNIFGMVPLMKSPSSSLNITAGLAICVFCLVQYLNIRNMGLFGFLYHLAGSPKNLVGWLLAPLMLSLELISQVARPITLSLRLFGNVLGEDILIGAFALMGVVMLSSIQSPVGIPLQIPFMFLALLTSLMQALVFTLLSTVYILLSIPSSEKHSH</sequence>
<evidence type="ECO:0000313" key="14">
    <source>
        <dbReference type="Proteomes" id="UP000069902"/>
    </source>
</evidence>
<dbReference type="Pfam" id="PF00119">
    <property type="entry name" value="ATP-synt_A"/>
    <property type="match status" value="1"/>
</dbReference>
<dbReference type="FunCoup" id="A0A0U5ESQ5">
    <property type="interactions" value="280"/>
</dbReference>
<dbReference type="RefSeq" id="WP_079992880.1">
    <property type="nucleotide sequence ID" value="NZ_LN879502.1"/>
</dbReference>
<dbReference type="InterPro" id="IPR045082">
    <property type="entry name" value="ATP_syn_F0_a_bact/chloroplast"/>
</dbReference>
<keyword evidence="7 11" id="KW-1133">Transmembrane helix</keyword>
<keyword evidence="3 11" id="KW-0813">Transport</keyword>
<dbReference type="CDD" id="cd00310">
    <property type="entry name" value="ATP-synt_Fo_a_6"/>
    <property type="match status" value="1"/>
</dbReference>
<evidence type="ECO:0000256" key="4">
    <source>
        <dbReference type="ARBA" id="ARBA00022547"/>
    </source>
</evidence>
<evidence type="ECO:0000256" key="12">
    <source>
        <dbReference type="RuleBase" id="RU000483"/>
    </source>
</evidence>
<dbReference type="GO" id="GO:0016787">
    <property type="term" value="F:hydrolase activity"/>
    <property type="evidence" value="ECO:0007669"/>
    <property type="project" value="UniProtKB-KW"/>
</dbReference>
<dbReference type="InParanoid" id="A0A0U5ESQ5"/>
<keyword evidence="10 11" id="KW-0066">ATP synthesis</keyword>
<feature type="transmembrane region" description="Helical" evidence="11">
    <location>
        <begin position="174"/>
        <end position="190"/>
    </location>
</feature>
<dbReference type="Proteomes" id="UP000069902">
    <property type="component" value="Chromosome cPNK"/>
</dbReference>
<dbReference type="PANTHER" id="PTHR42823:SF3">
    <property type="entry name" value="ATP SYNTHASE SUBUNIT A, CHLOROPLASTIC"/>
    <property type="match status" value="1"/>
</dbReference>
<dbReference type="AlphaFoldDB" id="A0A0U5ESQ5"/>
<keyword evidence="13" id="KW-0378">Hydrolase</keyword>
<evidence type="ECO:0000256" key="5">
    <source>
        <dbReference type="ARBA" id="ARBA00022692"/>
    </source>
</evidence>
<organism evidence="13 14">
    <name type="scientific">Candidatus Protochlamydia naegleriophila</name>
    <dbReference type="NCBI Taxonomy" id="389348"/>
    <lineage>
        <taxon>Bacteria</taxon>
        <taxon>Pseudomonadati</taxon>
        <taxon>Chlamydiota</taxon>
        <taxon>Chlamydiia</taxon>
        <taxon>Parachlamydiales</taxon>
        <taxon>Parachlamydiaceae</taxon>
        <taxon>Candidatus Protochlamydia</taxon>
    </lineage>
</organism>
<feature type="transmembrane region" description="Helical" evidence="11">
    <location>
        <begin position="202"/>
        <end position="227"/>
    </location>
</feature>
<evidence type="ECO:0000256" key="8">
    <source>
        <dbReference type="ARBA" id="ARBA00023065"/>
    </source>
</evidence>
<dbReference type="SUPFAM" id="SSF81336">
    <property type="entry name" value="F1F0 ATP synthase subunit A"/>
    <property type="match status" value="1"/>
</dbReference>
<dbReference type="NCBIfam" id="TIGR01131">
    <property type="entry name" value="ATP_synt_6_or_A"/>
    <property type="match status" value="1"/>
</dbReference>
<keyword evidence="11" id="KW-1003">Cell membrane</keyword>
<dbReference type="GO" id="GO:0045259">
    <property type="term" value="C:proton-transporting ATP synthase complex"/>
    <property type="evidence" value="ECO:0007669"/>
    <property type="project" value="UniProtKB-KW"/>
</dbReference>
<feature type="transmembrane region" description="Helical" evidence="11">
    <location>
        <begin position="52"/>
        <end position="70"/>
    </location>
</feature>
<evidence type="ECO:0000256" key="1">
    <source>
        <dbReference type="ARBA" id="ARBA00004141"/>
    </source>
</evidence>
<dbReference type="HAMAP" id="MF_01393">
    <property type="entry name" value="ATP_synth_a_bact"/>
    <property type="match status" value="1"/>
</dbReference>
<keyword evidence="6 11" id="KW-0375">Hydrogen ion transport</keyword>
<dbReference type="STRING" id="389348.PNK_1655"/>